<accession>A0A835FCX9</accession>
<dbReference type="EMBL" id="JACEFO010001345">
    <property type="protein sequence ID" value="KAF8739332.1"/>
    <property type="molecule type" value="Genomic_DNA"/>
</dbReference>
<protein>
    <submittedName>
        <fullName evidence="1">Uncharacterized protein</fullName>
    </submittedName>
</protein>
<keyword evidence="3" id="KW-1185">Reference proteome</keyword>
<dbReference type="EMBL" id="JACEFO010001120">
    <property type="protein sequence ID" value="KAF8747968.1"/>
    <property type="molecule type" value="Genomic_DNA"/>
</dbReference>
<name>A0A835FCX9_9POAL</name>
<reference evidence="1" key="1">
    <citation type="submission" date="2020-07" db="EMBL/GenBank/DDBJ databases">
        <title>Genome sequence and genetic diversity analysis of an under-domesticated orphan crop, white fonio (Digitaria exilis).</title>
        <authorList>
            <person name="Bennetzen J.L."/>
            <person name="Chen S."/>
            <person name="Ma X."/>
            <person name="Wang X."/>
            <person name="Yssel A.E.J."/>
            <person name="Chaluvadi S.R."/>
            <person name="Johnson M."/>
            <person name="Gangashetty P."/>
            <person name="Hamidou F."/>
            <person name="Sanogo M.D."/>
            <person name="Zwaenepoel A."/>
            <person name="Wallace J."/>
            <person name="Van De Peer Y."/>
            <person name="Van Deynze A."/>
        </authorList>
    </citation>
    <scope>NUCLEOTIDE SEQUENCE</scope>
    <source>
        <tissue evidence="1">Leaves</tissue>
    </source>
</reference>
<evidence type="ECO:0000313" key="2">
    <source>
        <dbReference type="EMBL" id="KAF8747968.1"/>
    </source>
</evidence>
<gene>
    <name evidence="2" type="ORF">HU200_013104</name>
    <name evidence="1" type="ORF">HU200_013881</name>
</gene>
<comment type="caution">
    <text evidence="1">The sequence shown here is derived from an EMBL/GenBank/DDBJ whole genome shotgun (WGS) entry which is preliminary data.</text>
</comment>
<dbReference type="Proteomes" id="UP000636709">
    <property type="component" value="Unassembled WGS sequence"/>
</dbReference>
<sequence>MGADYPKPKIPGKKEKISR</sequence>
<organism evidence="1 3">
    <name type="scientific">Digitaria exilis</name>
    <dbReference type="NCBI Taxonomy" id="1010633"/>
    <lineage>
        <taxon>Eukaryota</taxon>
        <taxon>Viridiplantae</taxon>
        <taxon>Streptophyta</taxon>
        <taxon>Embryophyta</taxon>
        <taxon>Tracheophyta</taxon>
        <taxon>Spermatophyta</taxon>
        <taxon>Magnoliopsida</taxon>
        <taxon>Liliopsida</taxon>
        <taxon>Poales</taxon>
        <taxon>Poaceae</taxon>
        <taxon>PACMAD clade</taxon>
        <taxon>Panicoideae</taxon>
        <taxon>Panicodae</taxon>
        <taxon>Paniceae</taxon>
        <taxon>Anthephorinae</taxon>
        <taxon>Digitaria</taxon>
    </lineage>
</organism>
<dbReference type="AlphaFoldDB" id="A0A835FCX9"/>
<proteinExistence type="predicted"/>
<evidence type="ECO:0000313" key="3">
    <source>
        <dbReference type="Proteomes" id="UP000636709"/>
    </source>
</evidence>
<evidence type="ECO:0000313" key="1">
    <source>
        <dbReference type="EMBL" id="KAF8739332.1"/>
    </source>
</evidence>